<proteinExistence type="predicted"/>
<organism evidence="2 3">
    <name type="scientific">Fusarium oxysporum f. sp. cubense (strain race 1)</name>
    <name type="common">Panama disease fungus</name>
    <dbReference type="NCBI Taxonomy" id="1229664"/>
    <lineage>
        <taxon>Eukaryota</taxon>
        <taxon>Fungi</taxon>
        <taxon>Dikarya</taxon>
        <taxon>Ascomycota</taxon>
        <taxon>Pezizomycotina</taxon>
        <taxon>Sordariomycetes</taxon>
        <taxon>Hypocreomycetidae</taxon>
        <taxon>Hypocreales</taxon>
        <taxon>Nectriaceae</taxon>
        <taxon>Fusarium</taxon>
        <taxon>Fusarium oxysporum species complex</taxon>
    </lineage>
</organism>
<name>N4TKX9_FUSC1</name>
<dbReference type="AlphaFoldDB" id="N4TKX9"/>
<dbReference type="HOGENOM" id="CLU_3207622_0_0_1"/>
<sequence length="45" mass="5071">MGSRRRKKDTAAGSYSIIVSPKDEDGRRPLERYNGPKAKPPREKA</sequence>
<reference evidence="3" key="2">
    <citation type="journal article" date="2014" name="PLoS ONE">
        <title>Genome and Transcriptome Analysis of the Fungal Pathogen Fusarium oxysporum f. sp. cubense Causing Banana Vascular Wilt Disease.</title>
        <authorList>
            <person name="Guo L."/>
            <person name="Han L."/>
            <person name="Yang L."/>
            <person name="Zeng H."/>
            <person name="Fan D."/>
            <person name="Zhu Y."/>
            <person name="Feng Y."/>
            <person name="Wang G."/>
            <person name="Peng C."/>
            <person name="Jiang X."/>
            <person name="Zhou D."/>
            <person name="Ni P."/>
            <person name="Liang C."/>
            <person name="Liu L."/>
            <person name="Wang J."/>
            <person name="Mao C."/>
            <person name="Fang X."/>
            <person name="Peng M."/>
            <person name="Huang J."/>
        </authorList>
    </citation>
    <scope>NUCLEOTIDE SEQUENCE [LARGE SCALE GENOMIC DNA]</scope>
    <source>
        <strain evidence="3">race 1</strain>
    </source>
</reference>
<accession>N4TKX9</accession>
<gene>
    <name evidence="2" type="ORF">FOC1_g10009219</name>
</gene>
<feature type="region of interest" description="Disordered" evidence="1">
    <location>
        <begin position="1"/>
        <end position="45"/>
    </location>
</feature>
<evidence type="ECO:0000313" key="2">
    <source>
        <dbReference type="EMBL" id="ENH63324.1"/>
    </source>
</evidence>
<evidence type="ECO:0000313" key="3">
    <source>
        <dbReference type="Proteomes" id="UP000016928"/>
    </source>
</evidence>
<reference evidence="3" key="1">
    <citation type="submission" date="2012-09" db="EMBL/GenBank/DDBJ databases">
        <title>Genome sequencing and comparative transcriptomics of race 1 and race 4 of banana pathogen: Fusarium oxysporum f. sp. cubense.</title>
        <authorList>
            <person name="Fang X."/>
            <person name="Huang J."/>
        </authorList>
    </citation>
    <scope>NUCLEOTIDE SEQUENCE [LARGE SCALE GENOMIC DNA]</scope>
    <source>
        <strain evidence="3">race 1</strain>
    </source>
</reference>
<dbReference type="VEuPathDB" id="FungiDB:FOC1_g10009219"/>
<feature type="compositionally biased region" description="Basic and acidic residues" evidence="1">
    <location>
        <begin position="21"/>
        <end position="31"/>
    </location>
</feature>
<dbReference type="Proteomes" id="UP000016928">
    <property type="component" value="Unassembled WGS sequence"/>
</dbReference>
<evidence type="ECO:0000256" key="1">
    <source>
        <dbReference type="SAM" id="MobiDB-lite"/>
    </source>
</evidence>
<protein>
    <submittedName>
        <fullName evidence="2">Uncharacterized protein</fullName>
    </submittedName>
</protein>
<dbReference type="EMBL" id="KB731255">
    <property type="protein sequence ID" value="ENH63324.1"/>
    <property type="molecule type" value="Genomic_DNA"/>
</dbReference>